<dbReference type="Proteomes" id="UP000306628">
    <property type="component" value="Unassembled WGS sequence"/>
</dbReference>
<name>A0A5S4GJV8_9ACTN</name>
<dbReference type="PROSITE" id="PS50977">
    <property type="entry name" value="HTH_TETR_2"/>
    <property type="match status" value="1"/>
</dbReference>
<feature type="DNA-binding region" description="H-T-H motif" evidence="2">
    <location>
        <begin position="26"/>
        <end position="45"/>
    </location>
</feature>
<organism evidence="4 5">
    <name type="scientific">Nonomuraea zeae</name>
    <dbReference type="NCBI Taxonomy" id="1642303"/>
    <lineage>
        <taxon>Bacteria</taxon>
        <taxon>Bacillati</taxon>
        <taxon>Actinomycetota</taxon>
        <taxon>Actinomycetes</taxon>
        <taxon>Streptosporangiales</taxon>
        <taxon>Streptosporangiaceae</taxon>
        <taxon>Nonomuraea</taxon>
    </lineage>
</organism>
<evidence type="ECO:0000313" key="5">
    <source>
        <dbReference type="Proteomes" id="UP000306628"/>
    </source>
</evidence>
<sequence length="185" mass="20476">MRDDSLDRILDAAYAGMLEQGLRRLTMDDVARRAGLARVTVYRRFARKGDLIQAVILRELKRFLKAFEQALAPLPTPADQVTEGFAITLRLVRGHPLLSGLLANEPETILPQLTLEAGPYLAVAREQLAEHLDTPDAEAVAEMFIRIALSFVLIPDSAIPLGNDDDARSYARRHLVPLLPSEGIN</sequence>
<dbReference type="PRINTS" id="PR00455">
    <property type="entry name" value="HTHTETR"/>
</dbReference>
<dbReference type="RefSeq" id="WP_138691347.1">
    <property type="nucleotide sequence ID" value="NZ_JBHSAZ010000004.1"/>
</dbReference>
<dbReference type="SUPFAM" id="SSF46689">
    <property type="entry name" value="Homeodomain-like"/>
    <property type="match status" value="1"/>
</dbReference>
<gene>
    <name evidence="4" type="ORF">ETD85_20445</name>
</gene>
<dbReference type="Pfam" id="PF00440">
    <property type="entry name" value="TetR_N"/>
    <property type="match status" value="1"/>
</dbReference>
<reference evidence="4 5" key="1">
    <citation type="submission" date="2019-05" db="EMBL/GenBank/DDBJ databases">
        <title>Draft genome sequence of Nonomuraea zeae DSM 100528.</title>
        <authorList>
            <person name="Saricaoglu S."/>
            <person name="Isik K."/>
        </authorList>
    </citation>
    <scope>NUCLEOTIDE SEQUENCE [LARGE SCALE GENOMIC DNA]</scope>
    <source>
        <strain evidence="4 5">DSM 100528</strain>
    </source>
</reference>
<evidence type="ECO:0000259" key="3">
    <source>
        <dbReference type="PROSITE" id="PS50977"/>
    </source>
</evidence>
<dbReference type="GO" id="GO:0003700">
    <property type="term" value="F:DNA-binding transcription factor activity"/>
    <property type="evidence" value="ECO:0007669"/>
    <property type="project" value="TreeGrafter"/>
</dbReference>
<protein>
    <submittedName>
        <fullName evidence="4">TetR/AcrR family transcriptional regulator</fullName>
    </submittedName>
</protein>
<dbReference type="InterPro" id="IPR009057">
    <property type="entry name" value="Homeodomain-like_sf"/>
</dbReference>
<dbReference type="PANTHER" id="PTHR30055">
    <property type="entry name" value="HTH-TYPE TRANSCRIPTIONAL REGULATOR RUTR"/>
    <property type="match status" value="1"/>
</dbReference>
<feature type="domain" description="HTH tetR-type" evidence="3">
    <location>
        <begin position="3"/>
        <end position="63"/>
    </location>
</feature>
<keyword evidence="5" id="KW-1185">Reference proteome</keyword>
<dbReference type="OrthoDB" id="6077212at2"/>
<comment type="caution">
    <text evidence="4">The sequence shown here is derived from an EMBL/GenBank/DDBJ whole genome shotgun (WGS) entry which is preliminary data.</text>
</comment>
<dbReference type="PANTHER" id="PTHR30055:SF153">
    <property type="entry name" value="HTH-TYPE TRANSCRIPTIONAL REPRESSOR RV3405C"/>
    <property type="match status" value="1"/>
</dbReference>
<dbReference type="AlphaFoldDB" id="A0A5S4GJV8"/>
<dbReference type="Pfam" id="PF18556">
    <property type="entry name" value="TetR_C_35"/>
    <property type="match status" value="1"/>
</dbReference>
<dbReference type="InterPro" id="IPR001647">
    <property type="entry name" value="HTH_TetR"/>
</dbReference>
<dbReference type="InterPro" id="IPR040611">
    <property type="entry name" value="AlkX_C"/>
</dbReference>
<dbReference type="Gene3D" id="1.10.357.10">
    <property type="entry name" value="Tetracycline Repressor, domain 2"/>
    <property type="match status" value="1"/>
</dbReference>
<dbReference type="InterPro" id="IPR050109">
    <property type="entry name" value="HTH-type_TetR-like_transc_reg"/>
</dbReference>
<evidence type="ECO:0000256" key="2">
    <source>
        <dbReference type="PROSITE-ProRule" id="PRU00335"/>
    </source>
</evidence>
<evidence type="ECO:0000256" key="1">
    <source>
        <dbReference type="ARBA" id="ARBA00023125"/>
    </source>
</evidence>
<evidence type="ECO:0000313" key="4">
    <source>
        <dbReference type="EMBL" id="TMR33203.1"/>
    </source>
</evidence>
<proteinExistence type="predicted"/>
<dbReference type="GO" id="GO:0000976">
    <property type="term" value="F:transcription cis-regulatory region binding"/>
    <property type="evidence" value="ECO:0007669"/>
    <property type="project" value="TreeGrafter"/>
</dbReference>
<dbReference type="EMBL" id="VCKX01000059">
    <property type="protein sequence ID" value="TMR33203.1"/>
    <property type="molecule type" value="Genomic_DNA"/>
</dbReference>
<accession>A0A5S4GJV8</accession>
<keyword evidence="1 2" id="KW-0238">DNA-binding</keyword>